<evidence type="ECO:0000256" key="1">
    <source>
        <dbReference type="ARBA" id="ARBA00044755"/>
    </source>
</evidence>
<dbReference type="EMBL" id="JAQNDM010000002">
    <property type="protein sequence ID" value="MDC0711735.1"/>
    <property type="molecule type" value="Genomic_DNA"/>
</dbReference>
<keyword evidence="3" id="KW-1185">Reference proteome</keyword>
<dbReference type="InterPro" id="IPR007607">
    <property type="entry name" value="BacA/B"/>
</dbReference>
<comment type="similarity">
    <text evidence="1">Belongs to the bactofilin family.</text>
</comment>
<proteinExistence type="inferred from homology"/>
<comment type="caution">
    <text evidence="2">The sequence shown here is derived from an EMBL/GenBank/DDBJ whole genome shotgun (WGS) entry which is preliminary data.</text>
</comment>
<evidence type="ECO:0000313" key="2">
    <source>
        <dbReference type="EMBL" id="MDC0711735.1"/>
    </source>
</evidence>
<organism evidence="2 3">
    <name type="scientific">Stigmatella ashevillensis</name>
    <dbReference type="NCBI Taxonomy" id="2995309"/>
    <lineage>
        <taxon>Bacteria</taxon>
        <taxon>Pseudomonadati</taxon>
        <taxon>Myxococcota</taxon>
        <taxon>Myxococcia</taxon>
        <taxon>Myxococcales</taxon>
        <taxon>Cystobacterineae</taxon>
        <taxon>Archangiaceae</taxon>
        <taxon>Stigmatella</taxon>
    </lineage>
</organism>
<protein>
    <submittedName>
        <fullName evidence="2">Bactofilin BacM</fullName>
    </submittedName>
</protein>
<name>A0ABT5DDI8_9BACT</name>
<dbReference type="RefSeq" id="WP_272141726.1">
    <property type="nucleotide sequence ID" value="NZ_JAQNDM010000002.1"/>
</dbReference>
<reference evidence="2 3" key="1">
    <citation type="submission" date="2022-11" db="EMBL/GenBank/DDBJ databases">
        <title>Minimal conservation of predation-associated metabolite biosynthetic gene clusters underscores biosynthetic potential of Myxococcota including descriptions for ten novel species: Archangium lansinium sp. nov., Myxococcus landrumus sp. nov., Nannocystis bai.</title>
        <authorList>
            <person name="Ahearne A."/>
            <person name="Stevens C."/>
            <person name="Dowd S."/>
        </authorList>
    </citation>
    <scope>NUCLEOTIDE SEQUENCE [LARGE SCALE GENOMIC DNA]</scope>
    <source>
        <strain evidence="2 3">NCWAL01</strain>
    </source>
</reference>
<dbReference type="Proteomes" id="UP001221838">
    <property type="component" value="Unassembled WGS sequence"/>
</dbReference>
<dbReference type="PANTHER" id="PTHR35024:SF4">
    <property type="entry name" value="POLYMER-FORMING CYTOSKELETAL PROTEIN"/>
    <property type="match status" value="1"/>
</dbReference>
<dbReference type="PANTHER" id="PTHR35024">
    <property type="entry name" value="HYPOTHETICAL CYTOSOLIC PROTEIN"/>
    <property type="match status" value="1"/>
</dbReference>
<dbReference type="Pfam" id="PF04519">
    <property type="entry name" value="Bactofilin"/>
    <property type="match status" value="1"/>
</dbReference>
<gene>
    <name evidence="2" type="primary">bacM</name>
    <name evidence="2" type="ORF">POL68_24920</name>
</gene>
<accession>A0ABT5DDI8</accession>
<evidence type="ECO:0000313" key="3">
    <source>
        <dbReference type="Proteomes" id="UP001221838"/>
    </source>
</evidence>
<sequence length="154" mass="16553">MALLGGKKEETLSSTVSKPLFKREEDSVSMRPGDIHTLLGKGSEFEGKLSFEGQVRIDGKFNGQIFTKDSLIIGDGARVQAEIHAGTVIIHGTVEGNVKATQLIELKQPGRVKGNLETPSLSMDRGVIFEGTLKMENLSNSQKAPPPPPGGDRK</sequence>